<evidence type="ECO:0000313" key="3">
    <source>
        <dbReference type="Proteomes" id="UP001221757"/>
    </source>
</evidence>
<reference evidence="2" key="1">
    <citation type="submission" date="2023-03" db="EMBL/GenBank/DDBJ databases">
        <title>Massive genome expansion in bonnet fungi (Mycena s.s.) driven by repeated elements and novel gene families across ecological guilds.</title>
        <authorList>
            <consortium name="Lawrence Berkeley National Laboratory"/>
            <person name="Harder C.B."/>
            <person name="Miyauchi S."/>
            <person name="Viragh M."/>
            <person name="Kuo A."/>
            <person name="Thoen E."/>
            <person name="Andreopoulos B."/>
            <person name="Lu D."/>
            <person name="Skrede I."/>
            <person name="Drula E."/>
            <person name="Henrissat B."/>
            <person name="Morin E."/>
            <person name="Kohler A."/>
            <person name="Barry K."/>
            <person name="LaButti K."/>
            <person name="Morin E."/>
            <person name="Salamov A."/>
            <person name="Lipzen A."/>
            <person name="Mereny Z."/>
            <person name="Hegedus B."/>
            <person name="Baldrian P."/>
            <person name="Stursova M."/>
            <person name="Weitz H."/>
            <person name="Taylor A."/>
            <person name="Grigoriev I.V."/>
            <person name="Nagy L.G."/>
            <person name="Martin F."/>
            <person name="Kauserud H."/>
        </authorList>
    </citation>
    <scope>NUCLEOTIDE SEQUENCE</scope>
    <source>
        <strain evidence="2">CBHHK067</strain>
    </source>
</reference>
<dbReference type="InterPro" id="IPR032675">
    <property type="entry name" value="LRR_dom_sf"/>
</dbReference>
<comment type="caution">
    <text evidence="2">The sequence shown here is derived from an EMBL/GenBank/DDBJ whole genome shotgun (WGS) entry which is preliminary data.</text>
</comment>
<dbReference type="Proteomes" id="UP001221757">
    <property type="component" value="Unassembled WGS sequence"/>
</dbReference>
<keyword evidence="3" id="KW-1185">Reference proteome</keyword>
<organism evidence="2 3">
    <name type="scientific">Mycena rosella</name>
    <name type="common">Pink bonnet</name>
    <name type="synonym">Agaricus rosellus</name>
    <dbReference type="NCBI Taxonomy" id="1033263"/>
    <lineage>
        <taxon>Eukaryota</taxon>
        <taxon>Fungi</taxon>
        <taxon>Dikarya</taxon>
        <taxon>Basidiomycota</taxon>
        <taxon>Agaricomycotina</taxon>
        <taxon>Agaricomycetes</taxon>
        <taxon>Agaricomycetidae</taxon>
        <taxon>Agaricales</taxon>
        <taxon>Marasmiineae</taxon>
        <taxon>Mycenaceae</taxon>
        <taxon>Mycena</taxon>
    </lineage>
</organism>
<dbReference type="PANTHER" id="PTHR38926">
    <property type="entry name" value="F-BOX DOMAIN CONTAINING PROTEIN, EXPRESSED"/>
    <property type="match status" value="1"/>
</dbReference>
<dbReference type="EMBL" id="JARKIE010000018">
    <property type="protein sequence ID" value="KAJ7701189.1"/>
    <property type="molecule type" value="Genomic_DNA"/>
</dbReference>
<evidence type="ECO:0008006" key="4">
    <source>
        <dbReference type="Google" id="ProtNLM"/>
    </source>
</evidence>
<proteinExistence type="predicted"/>
<accession>A0AAD7GLX1</accession>
<keyword evidence="1" id="KW-0175">Coiled coil</keyword>
<evidence type="ECO:0000256" key="1">
    <source>
        <dbReference type="SAM" id="Coils"/>
    </source>
</evidence>
<gene>
    <name evidence="2" type="ORF">B0H17DRAFT_976702</name>
</gene>
<dbReference type="AlphaFoldDB" id="A0AAD7GLX1"/>
<sequence length="528" mass="58585">MHSPFKDLLYTNAVPSDAERNDIRGLLEGPLKQVAELTKELSRLQAFIDAASKERNELQESIDAHLALVSPARQLPDDIVRAIFVACLPSTRNPAMSGAEAPLLLCQICRSWRSIALTTPRLWASIHIVVPTQSKLEAVTATVAAWLARAGTVPLHISMVFSQTAHAFTGYDISSLLSVLVAASLRWNDIRLALPQYGAGSALFSLSSKDVPVLQTLALAGVPSTIDTTLRAPPNPLSFLATKSLRSIVIPSWNYFLQSSVSWEYLNHLTIKNKSDATYNSILSILRKCPRLETCEIPVHGKLGDILPQEHFTLPRLSHLSIRYSHIPSDSHYFTHMTLPALRSLHCHIPTLPPDVALTSVVPSPTLLERFRVEMRNIKSSTLLAALSHMPSLRELQILGEPVDEICRTQDPEFLVHLTPSPDAPGAVLCPRLECIELMGFGKVSDETLLKFIQARTGSHFHDVSRLSRVNLLINREMQLDIRQHLQDAVARGLQMYVQYPAPSRSEYSPFEGTELPSRGWRWGVSPS</sequence>
<dbReference type="Gene3D" id="3.80.10.10">
    <property type="entry name" value="Ribonuclease Inhibitor"/>
    <property type="match status" value="1"/>
</dbReference>
<protein>
    <recommendedName>
        <fullName evidence="4">F-box domain-containing protein</fullName>
    </recommendedName>
</protein>
<dbReference type="PANTHER" id="PTHR38926:SF72">
    <property type="entry name" value="IM:7136021-RELATED"/>
    <property type="match status" value="1"/>
</dbReference>
<dbReference type="SUPFAM" id="SSF52047">
    <property type="entry name" value="RNI-like"/>
    <property type="match status" value="1"/>
</dbReference>
<feature type="coiled-coil region" evidence="1">
    <location>
        <begin position="34"/>
        <end position="68"/>
    </location>
</feature>
<name>A0AAD7GLX1_MYCRO</name>
<evidence type="ECO:0000313" key="2">
    <source>
        <dbReference type="EMBL" id="KAJ7701189.1"/>
    </source>
</evidence>